<keyword evidence="2" id="KW-1185">Reference proteome</keyword>
<proteinExistence type="predicted"/>
<accession>A0A8J2P4F6</accession>
<evidence type="ECO:0000313" key="1">
    <source>
        <dbReference type="EMBL" id="CAG7815261.1"/>
    </source>
</evidence>
<protein>
    <submittedName>
        <fullName evidence="1">Uncharacterized protein</fullName>
    </submittedName>
</protein>
<reference evidence="1" key="1">
    <citation type="submission" date="2021-06" db="EMBL/GenBank/DDBJ databases">
        <authorList>
            <person name="Hodson N. C."/>
            <person name="Mongue J. A."/>
            <person name="Jaron S. K."/>
        </authorList>
    </citation>
    <scope>NUCLEOTIDE SEQUENCE</scope>
</reference>
<organism evidence="1 2">
    <name type="scientific">Allacma fusca</name>
    <dbReference type="NCBI Taxonomy" id="39272"/>
    <lineage>
        <taxon>Eukaryota</taxon>
        <taxon>Metazoa</taxon>
        <taxon>Ecdysozoa</taxon>
        <taxon>Arthropoda</taxon>
        <taxon>Hexapoda</taxon>
        <taxon>Collembola</taxon>
        <taxon>Symphypleona</taxon>
        <taxon>Sminthuridae</taxon>
        <taxon>Allacma</taxon>
    </lineage>
</organism>
<name>A0A8J2P4F6_9HEXA</name>
<gene>
    <name evidence="1" type="ORF">AFUS01_LOCUS25956</name>
</gene>
<dbReference type="Proteomes" id="UP000708208">
    <property type="component" value="Unassembled WGS sequence"/>
</dbReference>
<evidence type="ECO:0000313" key="2">
    <source>
        <dbReference type="Proteomes" id="UP000708208"/>
    </source>
</evidence>
<dbReference type="EMBL" id="CAJVCH010340445">
    <property type="protein sequence ID" value="CAG7815261.1"/>
    <property type="molecule type" value="Genomic_DNA"/>
</dbReference>
<dbReference type="AlphaFoldDB" id="A0A8J2P4F6"/>
<comment type="caution">
    <text evidence="1">The sequence shown here is derived from an EMBL/GenBank/DDBJ whole genome shotgun (WGS) entry which is preliminary data.</text>
</comment>
<sequence>MKRANNNNCRVRSSLREKWREVRDPQRRFAIAKAIQEAKRRYRQGWERPSDNRKYRFTCIVNGGNEVTVMCNEWDPFKIVIDKFCHFQGQDKHNVSFWLNGEEIADELEDLTPLELGYEYPMRDMLINVKQKIGTN</sequence>